<dbReference type="PANTHER" id="PTHR10039">
    <property type="entry name" value="AMELOGENIN"/>
    <property type="match status" value="1"/>
</dbReference>
<dbReference type="Pfam" id="PF24883">
    <property type="entry name" value="NPHP3_N"/>
    <property type="match status" value="1"/>
</dbReference>
<dbReference type="InterPro" id="IPR056884">
    <property type="entry name" value="NPHP3-like_N"/>
</dbReference>
<organism evidence="5 6">
    <name type="scientific">Neofusicoccum ribis</name>
    <dbReference type="NCBI Taxonomy" id="45134"/>
    <lineage>
        <taxon>Eukaryota</taxon>
        <taxon>Fungi</taxon>
        <taxon>Dikarya</taxon>
        <taxon>Ascomycota</taxon>
        <taxon>Pezizomycotina</taxon>
        <taxon>Dothideomycetes</taxon>
        <taxon>Dothideomycetes incertae sedis</taxon>
        <taxon>Botryosphaeriales</taxon>
        <taxon>Botryosphaeriaceae</taxon>
        <taxon>Neofusicoccum</taxon>
    </lineage>
</organism>
<name>A0ABR3T6D0_9PEZI</name>
<evidence type="ECO:0000256" key="1">
    <source>
        <dbReference type="ARBA" id="ARBA00022737"/>
    </source>
</evidence>
<feature type="coiled-coil region" evidence="2">
    <location>
        <begin position="500"/>
        <end position="527"/>
    </location>
</feature>
<evidence type="ECO:0000259" key="4">
    <source>
        <dbReference type="Pfam" id="PF24883"/>
    </source>
</evidence>
<evidence type="ECO:0000256" key="2">
    <source>
        <dbReference type="SAM" id="Coils"/>
    </source>
</evidence>
<protein>
    <recommendedName>
        <fullName evidence="7">Fungal STAND N-terminal Goodbye domain-containing protein</fullName>
    </recommendedName>
</protein>
<keyword evidence="1" id="KW-0677">Repeat</keyword>
<feature type="domain" description="Nephrocystin 3-like N-terminal" evidence="4">
    <location>
        <begin position="265"/>
        <end position="433"/>
    </location>
</feature>
<feature type="domain" description="Fungal STAND N-terminal Goodbye" evidence="3">
    <location>
        <begin position="14"/>
        <end position="126"/>
    </location>
</feature>
<proteinExistence type="predicted"/>
<comment type="caution">
    <text evidence="5">The sequence shown here is derived from an EMBL/GenBank/DDBJ whole genome shotgun (WGS) entry which is preliminary data.</text>
</comment>
<dbReference type="Proteomes" id="UP001521116">
    <property type="component" value="Unassembled WGS sequence"/>
</dbReference>
<dbReference type="EMBL" id="JAJVDC020000013">
    <property type="protein sequence ID" value="KAL1634916.1"/>
    <property type="molecule type" value="Genomic_DNA"/>
</dbReference>
<dbReference type="InterPro" id="IPR031350">
    <property type="entry name" value="Goodbye_dom"/>
</dbReference>
<evidence type="ECO:0000313" key="5">
    <source>
        <dbReference type="EMBL" id="KAL1634916.1"/>
    </source>
</evidence>
<keyword evidence="2" id="KW-0175">Coiled coil</keyword>
<sequence length="1430" mass="163749">MGDLSDDLAFSKMWDEAADEYVKSTRKHRRSPPPSTEDVLAMIQEDQEQGSKREEHRSNVRAVLDRVVVIGEFAAGGASAAFPPSELCSTAIFYLVQTAWEYGEQKTAIANLFSEMTTFLECFNIYANAGKVQERIDIRLKSQIRRLLQCFIWVCGRYTAVANEPALMRLLKAGIRYDNGVKDKLSEIQSLSIKISEMRDTRTHVQVLNTDMAVESLQNVQMQKMEQKISDRWQETIKKALNIDDAQLGWHETQNAHLEDIEDSTGSWLFERDDFRNWAGSTRSPTPPMFALEAGDGYGRSYLCAAIINYLQQMPPDPGFKTFAGFYYFDKDEKDTSSMKKALRAIIWQLSISKGNKAFTRCFADKCEDSVPLSKPYDLWQHSVMECSQPGSQIFIVIDGIGHASEDYWELAHIIRDVLSFEKDRISIRLLLTGAKADLEELRDHLQPDERSQITSLTVTDHNKSDLRQFISKRMRKVSKSWEPNSDNEDFREEVVEGLLESTDGDYEKLNLNLEDISQKVGKEEIRDVLKRANEPREETIKREVDRLEKTLGEREIDSLNEILPWIILPRYDWPSLKQLKAVIFLQHGKKPLMSLQKLIQEKYAPLLVVDGRLVRSYSTLKYFKKERGSQVSKETEAEVSSPTLIKQGTFDGTALGPLTRATTFNNTSRVHEVEVALVKRLLSTVCDEDLFAKFGFTDFFMRLQNHSGKNIHFERVDGHARIIHTCLKALCSQDKRSRAESEPLVDYAITNLRWHLSQIDLPEFDHASTQKRGAIGKLLYNLFMDKNCIEAWLTPGRSQQIRQEWLTRTPRRNQKTLAEEVFKWFRDPDVVGGIGPHGRERINSIIYGSRKSGDLFREATKAMASNWLLRQDWDVAQALWWILGFIQDKTENNRRNSDQSDKGSHDTIILSDHVFDAENWAGKEAEVGPKNVVWDVRVIDTLMRFQHNKEALEEARKRNPNGWMEGWCAAREQHGQRNYELALATLNPVIRKFRSDSDLRQTLQMTWKEIIYLFGSMNEAIYFGGGIEKNGSHLEAAHKAYMELLDSWPDHFETVGKAIHCMKRQGDFHGIIQLLKKYHLETTGDKGRTLLTALFIALAKSPDFHHDVAFAASNIVAARNMDTASNLDEFEFVKEAYRVAVKTAESGSEALAYLRFYYGLTLWYQKSRSSEEIEAAIYLWEQNVFEEEMVDHSFIQRLTSFKLSSVYLQLATGARKGSASGWGYVKKLEKLVKKRGTQFQWTGSEEILLARAYHLSGYKNKAKALAAKHVGPALAILDDNDPEIDWEGFVSLSNTLGHMDDDVNALAAKSLIGPLQRDVWRNGSADNVAEMQPVSVGLKSSCDNLCGRQWTYADDMRICRDCIRTIFCGNCLEKLRSKDSSIEYRVCDPDHDFLVVPKWERPPKDQVRVDGKIMGVREWLNDVKSVYDV</sequence>
<evidence type="ECO:0008006" key="7">
    <source>
        <dbReference type="Google" id="ProtNLM"/>
    </source>
</evidence>
<dbReference type="PANTHER" id="PTHR10039:SF17">
    <property type="entry name" value="FUNGAL STAND N-TERMINAL GOODBYE DOMAIN-CONTAINING PROTEIN-RELATED"/>
    <property type="match status" value="1"/>
</dbReference>
<evidence type="ECO:0000313" key="6">
    <source>
        <dbReference type="Proteomes" id="UP001521116"/>
    </source>
</evidence>
<reference evidence="5 6" key="1">
    <citation type="submission" date="2024-02" db="EMBL/GenBank/DDBJ databases">
        <title>De novo assembly and annotation of 12 fungi associated with fruit tree decline syndrome in Ontario, Canada.</title>
        <authorList>
            <person name="Sulman M."/>
            <person name="Ellouze W."/>
            <person name="Ilyukhin E."/>
        </authorList>
    </citation>
    <scope>NUCLEOTIDE SEQUENCE [LARGE SCALE GENOMIC DNA]</scope>
    <source>
        <strain evidence="5 6">M1-105</strain>
    </source>
</reference>
<dbReference type="Pfam" id="PF17109">
    <property type="entry name" value="Goodbye"/>
    <property type="match status" value="1"/>
</dbReference>
<keyword evidence="6" id="KW-1185">Reference proteome</keyword>
<evidence type="ECO:0000259" key="3">
    <source>
        <dbReference type="Pfam" id="PF17109"/>
    </source>
</evidence>
<accession>A0ABR3T6D0</accession>
<gene>
    <name evidence="5" type="ORF">SLS56_001997</name>
</gene>